<evidence type="ECO:0000256" key="7">
    <source>
        <dbReference type="ARBA" id="ARBA00022692"/>
    </source>
</evidence>
<protein>
    <recommendedName>
        <fullName evidence="3">Type II secretion system protein N</fullName>
    </recommendedName>
    <alternativeName>
        <fullName evidence="10">General secretion pathway protein N</fullName>
    </alternativeName>
</protein>
<dbReference type="GO" id="GO:0015628">
    <property type="term" value="P:protein secretion by the type II secretion system"/>
    <property type="evidence" value="ECO:0007669"/>
    <property type="project" value="InterPro"/>
</dbReference>
<keyword evidence="6" id="KW-0997">Cell inner membrane</keyword>
<organism evidence="12 13">
    <name type="scientific">Acinetobacter lanii</name>
    <dbReference type="NCBI Taxonomy" id="2715163"/>
    <lineage>
        <taxon>Bacteria</taxon>
        <taxon>Pseudomonadati</taxon>
        <taxon>Pseudomonadota</taxon>
        <taxon>Gammaproteobacteria</taxon>
        <taxon>Moraxellales</taxon>
        <taxon>Moraxellaceae</taxon>
        <taxon>Acinetobacter</taxon>
    </lineage>
</organism>
<keyword evidence="5" id="KW-1003">Cell membrane</keyword>
<keyword evidence="8" id="KW-0653">Protein transport</keyword>
<proteinExistence type="inferred from homology"/>
<keyword evidence="9 11" id="KW-0472">Membrane</keyword>
<dbReference type="KEGG" id="alj:G8D99_14250"/>
<evidence type="ECO:0000256" key="9">
    <source>
        <dbReference type="ARBA" id="ARBA00023136"/>
    </source>
</evidence>
<reference evidence="12 13" key="1">
    <citation type="submission" date="2020-03" db="EMBL/GenBank/DDBJ databases">
        <authorList>
            <person name="Zhu W."/>
        </authorList>
    </citation>
    <scope>NUCLEOTIDE SEQUENCE [LARGE SCALE GENOMIC DNA]</scope>
    <source>
        <strain evidence="12 13">185</strain>
    </source>
</reference>
<keyword evidence="13" id="KW-1185">Reference proteome</keyword>
<accession>A0A6G8S7G7</accession>
<evidence type="ECO:0000256" key="1">
    <source>
        <dbReference type="ARBA" id="ARBA00004533"/>
    </source>
</evidence>
<evidence type="ECO:0000256" key="5">
    <source>
        <dbReference type="ARBA" id="ARBA00022475"/>
    </source>
</evidence>
<evidence type="ECO:0000256" key="8">
    <source>
        <dbReference type="ARBA" id="ARBA00022927"/>
    </source>
</evidence>
<keyword evidence="11" id="KW-1133">Transmembrane helix</keyword>
<dbReference type="AlphaFoldDB" id="A0A6G8S7G7"/>
<gene>
    <name evidence="12" type="ORF">G8D99_14250</name>
</gene>
<feature type="transmembrane region" description="Helical" evidence="11">
    <location>
        <begin position="12"/>
        <end position="33"/>
    </location>
</feature>
<sequence>MDIKSKQTAWWGFAGVAFVIFVLLQVPASWLMSKFYKNNQMFKNVSGNVWKGQADWQKGHLSGSVVWKTRPLDLILMRLGADIELHSGQTQMQGIVGYGLGKTITIKNMSGQVAADTLKNVVNWQWPSNNVQLSDLEFKFQPEQGFSKADGKMQWGGGALIYTFAQRQDRMDIPSLLGQIKDENGKLNLDIQDQRNQKIANLNLDPSLMLDVQLTQRLLQNTASYTGKAGLDTYVISSRQPLFSGAF</sequence>
<dbReference type="Proteomes" id="UP000501939">
    <property type="component" value="Chromosome"/>
</dbReference>
<evidence type="ECO:0000313" key="12">
    <source>
        <dbReference type="EMBL" id="QIO10052.1"/>
    </source>
</evidence>
<evidence type="ECO:0000256" key="4">
    <source>
        <dbReference type="ARBA" id="ARBA00022448"/>
    </source>
</evidence>
<keyword evidence="7 11" id="KW-0812">Transmembrane</keyword>
<comment type="subcellular location">
    <subcellularLocation>
        <location evidence="1">Cell inner membrane</location>
    </subcellularLocation>
</comment>
<dbReference type="InterPro" id="IPR022792">
    <property type="entry name" value="T2SS_protein-GspN"/>
</dbReference>
<evidence type="ECO:0000256" key="6">
    <source>
        <dbReference type="ARBA" id="ARBA00022519"/>
    </source>
</evidence>
<name>A0A6G8S7G7_9GAMM</name>
<evidence type="ECO:0000256" key="10">
    <source>
        <dbReference type="ARBA" id="ARBA00030772"/>
    </source>
</evidence>
<dbReference type="GO" id="GO:0005886">
    <property type="term" value="C:plasma membrane"/>
    <property type="evidence" value="ECO:0007669"/>
    <property type="project" value="UniProtKB-SubCell"/>
</dbReference>
<keyword evidence="4" id="KW-0813">Transport</keyword>
<dbReference type="Pfam" id="PF01203">
    <property type="entry name" value="T2SSN"/>
    <property type="match status" value="1"/>
</dbReference>
<evidence type="ECO:0000256" key="2">
    <source>
        <dbReference type="ARBA" id="ARBA00007208"/>
    </source>
</evidence>
<evidence type="ECO:0000313" key="13">
    <source>
        <dbReference type="Proteomes" id="UP000501939"/>
    </source>
</evidence>
<evidence type="ECO:0000256" key="3">
    <source>
        <dbReference type="ARBA" id="ARBA00021563"/>
    </source>
</evidence>
<dbReference type="GO" id="GO:0015627">
    <property type="term" value="C:type II protein secretion system complex"/>
    <property type="evidence" value="ECO:0007669"/>
    <property type="project" value="InterPro"/>
</dbReference>
<evidence type="ECO:0000256" key="11">
    <source>
        <dbReference type="SAM" id="Phobius"/>
    </source>
</evidence>
<comment type="similarity">
    <text evidence="2">Belongs to the GSP N family.</text>
</comment>
<dbReference type="RefSeq" id="WP_166327005.1">
    <property type="nucleotide sequence ID" value="NZ_CP049916.1"/>
</dbReference>
<dbReference type="EMBL" id="CP049916">
    <property type="protein sequence ID" value="QIO10052.1"/>
    <property type="molecule type" value="Genomic_DNA"/>
</dbReference>